<dbReference type="NCBIfam" id="NF004203">
    <property type="entry name" value="PRK05653.2-4"/>
    <property type="match status" value="1"/>
</dbReference>
<dbReference type="PANTHER" id="PTHR24321:SF15">
    <property type="entry name" value="OXIDOREDUCTASE UCPA"/>
    <property type="match status" value="1"/>
</dbReference>
<dbReference type="InterPro" id="IPR057326">
    <property type="entry name" value="KR_dom"/>
</dbReference>
<dbReference type="SUPFAM" id="SSF51735">
    <property type="entry name" value="NAD(P)-binding Rossmann-fold domains"/>
    <property type="match status" value="1"/>
</dbReference>
<dbReference type="PANTHER" id="PTHR24321">
    <property type="entry name" value="DEHYDROGENASES, SHORT CHAIN"/>
    <property type="match status" value="1"/>
</dbReference>
<comment type="similarity">
    <text evidence="1">Belongs to the short-chain dehydrogenases/reductases (SDR) family.</text>
</comment>
<name>A0ABT0D4Z1_9HYPH</name>
<dbReference type="SMART" id="SM00822">
    <property type="entry name" value="PKS_KR"/>
    <property type="match status" value="1"/>
</dbReference>
<evidence type="ECO:0000259" key="3">
    <source>
        <dbReference type="SMART" id="SM00822"/>
    </source>
</evidence>
<evidence type="ECO:0000256" key="1">
    <source>
        <dbReference type="ARBA" id="ARBA00006484"/>
    </source>
</evidence>
<evidence type="ECO:0000256" key="2">
    <source>
        <dbReference type="ARBA" id="ARBA00023002"/>
    </source>
</evidence>
<protein>
    <submittedName>
        <fullName evidence="4">SDR family oxidoreductase</fullName>
    </submittedName>
</protein>
<keyword evidence="4" id="KW-0614">Plasmid</keyword>
<evidence type="ECO:0000313" key="4">
    <source>
        <dbReference type="EMBL" id="MCJ8240471.1"/>
    </source>
</evidence>
<dbReference type="CDD" id="cd05233">
    <property type="entry name" value="SDR_c"/>
    <property type="match status" value="1"/>
</dbReference>
<evidence type="ECO:0000313" key="5">
    <source>
        <dbReference type="Proteomes" id="UP001522662"/>
    </source>
</evidence>
<feature type="domain" description="Ketoreductase" evidence="3">
    <location>
        <begin position="9"/>
        <end position="190"/>
    </location>
</feature>
<dbReference type="InterPro" id="IPR002347">
    <property type="entry name" value="SDR_fam"/>
</dbReference>
<dbReference type="PRINTS" id="PR00081">
    <property type="entry name" value="GDHRDH"/>
</dbReference>
<dbReference type="Proteomes" id="UP001522662">
    <property type="component" value="Unassembled WGS sequence"/>
</dbReference>
<proteinExistence type="inferred from homology"/>
<reference evidence="4 5" key="1">
    <citation type="submission" date="2022-03" db="EMBL/GenBank/DDBJ databases">
        <title>Rhizobium SSM4.3 sp. nov., isolated from Sediment (Gouqi Island).</title>
        <authorList>
            <person name="Chen G."/>
        </authorList>
    </citation>
    <scope>NUCLEOTIDE SEQUENCE [LARGE SCALE GENOMIC DNA]</scope>
    <source>
        <strain evidence="4 5">SSM4.3</strain>
        <plasmid evidence="4">unnamed</plasmid>
    </source>
</reference>
<keyword evidence="2" id="KW-0560">Oxidoreductase</keyword>
<dbReference type="PRINTS" id="PR00080">
    <property type="entry name" value="SDRFAMILY"/>
</dbReference>
<dbReference type="EMBL" id="JALAYX010000006">
    <property type="protein sequence ID" value="MCJ8240471.1"/>
    <property type="molecule type" value="Genomic_DNA"/>
</dbReference>
<dbReference type="InterPro" id="IPR036291">
    <property type="entry name" value="NAD(P)-bd_dom_sf"/>
</dbReference>
<dbReference type="Pfam" id="PF13561">
    <property type="entry name" value="adh_short_C2"/>
    <property type="match status" value="1"/>
</dbReference>
<dbReference type="Gene3D" id="3.40.50.720">
    <property type="entry name" value="NAD(P)-binding Rossmann-like Domain"/>
    <property type="match status" value="1"/>
</dbReference>
<keyword evidence="5" id="KW-1185">Reference proteome</keyword>
<gene>
    <name evidence="4" type="ORF">MKJ03_19220</name>
</gene>
<comment type="caution">
    <text evidence="4">The sequence shown here is derived from an EMBL/GenBank/DDBJ whole genome shotgun (WGS) entry which is preliminary data.</text>
</comment>
<geneLocation type="plasmid" evidence="4">
    <name>unnamed</name>
</geneLocation>
<accession>A0ABT0D4Z1</accession>
<organism evidence="4 5">
    <name type="scientific">Peteryoungia algae</name>
    <dbReference type="NCBI Taxonomy" id="2919917"/>
    <lineage>
        <taxon>Bacteria</taxon>
        <taxon>Pseudomonadati</taxon>
        <taxon>Pseudomonadota</taxon>
        <taxon>Alphaproteobacteria</taxon>
        <taxon>Hyphomicrobiales</taxon>
        <taxon>Rhizobiaceae</taxon>
        <taxon>Peteryoungia</taxon>
    </lineage>
</organism>
<sequence length="262" mass="27293">MNSKAFEGKTALVTGAGSGIGRATSLRLARGGALVGLLGRTEDELQETLDEIQASGGEGIVLVADVSEAGEMEQAVERLVNARGGLHIVVANAGINGTWAPIDDLRPEEFDSTIAVNLRGTYLTLHHSVRQMKSSGGSIVVVSSINGTRTFTTPGATAYSATKAAQLAMVQQLALELGQYGIRINAVCPGAIDTEIDDNTRTRKQREAEVPVEFPEGDIPLTGGKAGTAAEVADVIAFLASDASRHVTGTPIWVDGGQSLLR</sequence>
<dbReference type="RefSeq" id="WP_245137827.1">
    <property type="nucleotide sequence ID" value="NZ_CP128477.1"/>
</dbReference>